<evidence type="ECO:0000259" key="4">
    <source>
        <dbReference type="PROSITE" id="PS51203"/>
    </source>
</evidence>
<feature type="compositionally biased region" description="Low complexity" evidence="3">
    <location>
        <begin position="364"/>
        <end position="381"/>
    </location>
</feature>
<organism evidence="5">
    <name type="scientific">Emiliania huxleyi</name>
    <name type="common">Coccolithophore</name>
    <name type="synonym">Pontosphaera huxleyi</name>
    <dbReference type="NCBI Taxonomy" id="2903"/>
    <lineage>
        <taxon>Eukaryota</taxon>
        <taxon>Haptista</taxon>
        <taxon>Haptophyta</taxon>
        <taxon>Prymnesiophyceae</taxon>
        <taxon>Isochrysidales</taxon>
        <taxon>Noelaerhabdaceae</taxon>
        <taxon>Emiliania</taxon>
    </lineage>
</organism>
<dbReference type="PANTHER" id="PTHR12356:SF3">
    <property type="entry name" value="NUCLEAR MIGRATION PROTEIN NUDC"/>
    <property type="match status" value="1"/>
</dbReference>
<feature type="region of interest" description="Disordered" evidence="3">
    <location>
        <begin position="218"/>
        <end position="267"/>
    </location>
</feature>
<comment type="subcellular location">
    <subcellularLocation>
        <location evidence="1">Cytoplasm</location>
    </subcellularLocation>
</comment>
<dbReference type="GO" id="GO:0051082">
    <property type="term" value="F:unfolded protein binding"/>
    <property type="evidence" value="ECO:0007669"/>
    <property type="project" value="TreeGrafter"/>
</dbReference>
<dbReference type="GO" id="GO:0006457">
    <property type="term" value="P:protein folding"/>
    <property type="evidence" value="ECO:0007669"/>
    <property type="project" value="TreeGrafter"/>
</dbReference>
<dbReference type="GO" id="GO:0005737">
    <property type="term" value="C:cytoplasm"/>
    <property type="evidence" value="ECO:0007669"/>
    <property type="project" value="UniProtKB-SubCell"/>
</dbReference>
<feature type="domain" description="CS" evidence="4">
    <location>
        <begin position="125"/>
        <end position="215"/>
    </location>
</feature>
<feature type="compositionally biased region" description="Basic residues" evidence="3">
    <location>
        <begin position="333"/>
        <end position="342"/>
    </location>
</feature>
<dbReference type="SUPFAM" id="SSF49764">
    <property type="entry name" value="HSP20-like chaperones"/>
    <property type="match status" value="1"/>
</dbReference>
<protein>
    <recommendedName>
        <fullName evidence="4">CS domain-containing protein</fullName>
    </recommendedName>
</protein>
<keyword evidence="2" id="KW-0963">Cytoplasm</keyword>
<dbReference type="EMBL" id="HBIR01014364">
    <property type="protein sequence ID" value="CAE0538846.1"/>
    <property type="molecule type" value="Transcribed_RNA"/>
</dbReference>
<evidence type="ECO:0000313" key="5">
    <source>
        <dbReference type="EMBL" id="CAE0538846.1"/>
    </source>
</evidence>
<dbReference type="InterPro" id="IPR037898">
    <property type="entry name" value="NudC_fam"/>
</dbReference>
<dbReference type="Gene3D" id="2.60.40.790">
    <property type="match status" value="1"/>
</dbReference>
<dbReference type="PROSITE" id="PS51203">
    <property type="entry name" value="CS"/>
    <property type="match status" value="1"/>
</dbReference>
<feature type="region of interest" description="Disordered" evidence="3">
    <location>
        <begin position="325"/>
        <end position="381"/>
    </location>
</feature>
<dbReference type="Pfam" id="PF04969">
    <property type="entry name" value="CS"/>
    <property type="match status" value="1"/>
</dbReference>
<feature type="compositionally biased region" description="Low complexity" evidence="3">
    <location>
        <begin position="343"/>
        <end position="357"/>
    </location>
</feature>
<dbReference type="InterPro" id="IPR008978">
    <property type="entry name" value="HSP20-like_chaperone"/>
</dbReference>
<dbReference type="AlphaFoldDB" id="A0A7S3RYM6"/>
<proteinExistence type="predicted"/>
<dbReference type="PANTHER" id="PTHR12356">
    <property type="entry name" value="NUCLEAR MOVEMENT PROTEIN NUDC"/>
    <property type="match status" value="1"/>
</dbReference>
<accession>A0A7S3RYM6</accession>
<dbReference type="InterPro" id="IPR007052">
    <property type="entry name" value="CS_dom"/>
</dbReference>
<dbReference type="CDD" id="cd06467">
    <property type="entry name" value="p23_NUDC_like"/>
    <property type="match status" value="1"/>
</dbReference>
<evidence type="ECO:0000256" key="3">
    <source>
        <dbReference type="SAM" id="MobiDB-lite"/>
    </source>
</evidence>
<name>A0A7S3RYM6_EMIHU</name>
<gene>
    <name evidence="5" type="ORF">EHUX00137_LOCUS10590</name>
</gene>
<evidence type="ECO:0000256" key="2">
    <source>
        <dbReference type="ARBA" id="ARBA00022490"/>
    </source>
</evidence>
<evidence type="ECO:0000256" key="1">
    <source>
        <dbReference type="ARBA" id="ARBA00004496"/>
    </source>
</evidence>
<reference evidence="5" key="1">
    <citation type="submission" date="2021-01" db="EMBL/GenBank/DDBJ databases">
        <authorList>
            <person name="Corre E."/>
            <person name="Pelletier E."/>
            <person name="Niang G."/>
            <person name="Scheremetjew M."/>
            <person name="Finn R."/>
            <person name="Kale V."/>
            <person name="Holt S."/>
            <person name="Cochrane G."/>
            <person name="Meng A."/>
            <person name="Brown T."/>
            <person name="Cohen L."/>
        </authorList>
    </citation>
    <scope>NUCLEOTIDE SEQUENCE</scope>
    <source>
        <strain evidence="5">379</strain>
    </source>
</reference>
<sequence length="381" mass="42228">MLDAREIFELRQLCTAASMTQESLGSLLDASLSVPVLVRSEAAAMAAAKRAGLGMEERGKLRDALRRHKEEVLSAEEPRIVEIDDDDAEAHHIVAAQQQLAVLRSVKRAEQAEAAKGEEVIRNGAVCDRYRWTQELGDLTFALELPPGTAKRDVACRVTSGTVSCGVRGEAPLVSGEFYARVRADEAMWQLQDNHRLVVSVPKLALDRLQWCRHFRDTSETRPRHPASSPARPSRTHPPPLCVTPRGLRSRTPTPRRHSRHDEPPRDRLATALTSEGMCPGGLACCAATPRSAPTHARKGRRATCCTGRRSGGCTCRRWSCPRAATPAESTTPRRRRPRGRSFLRSFQTSRRGSSPSRQRRARTAPSRASRTSWSTRSARR</sequence>